<feature type="transmembrane region" description="Helical" evidence="6">
    <location>
        <begin position="346"/>
        <end position="366"/>
    </location>
</feature>
<dbReference type="InterPro" id="IPR001248">
    <property type="entry name" value="Pur-cyt_permease"/>
</dbReference>
<evidence type="ECO:0000256" key="3">
    <source>
        <dbReference type="ARBA" id="ARBA00022692"/>
    </source>
</evidence>
<comment type="similarity">
    <text evidence="2">Belongs to the purine-cytosine permease (2.A.39) family.</text>
</comment>
<organism evidence="7 8">
    <name type="scientific">Paracoccus cavernae</name>
    <dbReference type="NCBI Taxonomy" id="1571207"/>
    <lineage>
        <taxon>Bacteria</taxon>
        <taxon>Pseudomonadati</taxon>
        <taxon>Pseudomonadota</taxon>
        <taxon>Alphaproteobacteria</taxon>
        <taxon>Rhodobacterales</taxon>
        <taxon>Paracoccaceae</taxon>
        <taxon>Paracoccus</taxon>
    </lineage>
</organism>
<dbReference type="Proteomes" id="UP001243846">
    <property type="component" value="Unassembled WGS sequence"/>
</dbReference>
<evidence type="ECO:0000313" key="8">
    <source>
        <dbReference type="Proteomes" id="UP001243846"/>
    </source>
</evidence>
<feature type="transmembrane region" description="Helical" evidence="6">
    <location>
        <begin position="118"/>
        <end position="135"/>
    </location>
</feature>
<dbReference type="PANTHER" id="PTHR30618">
    <property type="entry name" value="NCS1 FAMILY PURINE/PYRIMIDINE TRANSPORTER"/>
    <property type="match status" value="1"/>
</dbReference>
<dbReference type="Gene3D" id="1.10.4160.10">
    <property type="entry name" value="Hydantoin permease"/>
    <property type="match status" value="1"/>
</dbReference>
<dbReference type="InterPro" id="IPR045225">
    <property type="entry name" value="Uracil/uridine/allantoin_perm"/>
</dbReference>
<gene>
    <name evidence="7" type="ORF">QWZ10_22055</name>
</gene>
<dbReference type="PANTHER" id="PTHR30618:SF6">
    <property type="entry name" value="NCS1 FAMILY NUCLEOBASE:CATION SYMPORTER-1"/>
    <property type="match status" value="1"/>
</dbReference>
<feature type="transmembrane region" description="Helical" evidence="6">
    <location>
        <begin position="309"/>
        <end position="334"/>
    </location>
</feature>
<feature type="transmembrane region" description="Helical" evidence="6">
    <location>
        <begin position="372"/>
        <end position="397"/>
    </location>
</feature>
<feature type="transmembrane region" description="Helical" evidence="6">
    <location>
        <begin position="225"/>
        <end position="247"/>
    </location>
</feature>
<evidence type="ECO:0000256" key="1">
    <source>
        <dbReference type="ARBA" id="ARBA00004141"/>
    </source>
</evidence>
<dbReference type="EMBL" id="JAUFRC010000002">
    <property type="protein sequence ID" value="MDN3713772.1"/>
    <property type="molecule type" value="Genomic_DNA"/>
</dbReference>
<evidence type="ECO:0000256" key="2">
    <source>
        <dbReference type="ARBA" id="ARBA00008974"/>
    </source>
</evidence>
<feature type="transmembrane region" description="Helical" evidence="6">
    <location>
        <begin position="88"/>
        <end position="106"/>
    </location>
</feature>
<evidence type="ECO:0000313" key="7">
    <source>
        <dbReference type="EMBL" id="MDN3713772.1"/>
    </source>
</evidence>
<keyword evidence="4 6" id="KW-1133">Transmembrane helix</keyword>
<accession>A0ABT8DD89</accession>
<keyword evidence="5 6" id="KW-0472">Membrane</keyword>
<dbReference type="Pfam" id="PF02133">
    <property type="entry name" value="Transp_cyt_pur"/>
    <property type="match status" value="1"/>
</dbReference>
<keyword evidence="8" id="KW-1185">Reference proteome</keyword>
<dbReference type="RefSeq" id="WP_377788109.1">
    <property type="nucleotide sequence ID" value="NZ_JBHUOC010000006.1"/>
</dbReference>
<feature type="transmembrane region" description="Helical" evidence="6">
    <location>
        <begin position="43"/>
        <end position="76"/>
    </location>
</feature>
<sequence length="477" mass="51406">MGQSSASFAVSERLSNEDIAPVKNQTWGVYTLSAMWMSNVHSVAGYVFAASLFTLGLGGFQVFSALIAGIMLIYVFTNLAGRSGQKYGIAFAAFCRPAFGVFGANIPSMIKAATATCWYGIQTWVASTALVVVTLRLAPGSAALNDNSILGMTSLGWICFLVMWFSQLAVFYYGWEAIRKFTDWAGPAIYLVMFILAGWIVYKAGGLDHIDFSLGSEALSGSEAVAAWFTAVAFTVAWFAGTTLNFADFSRFMTSRKAMERANFLGLPINFALFALVTVVTTSGALKVFGELITDPVHLVARLDNATAILLGALTFMTATIATNIVANFVSAAMDLTNLAPKYLSFRRAGVLASLISVAVMPWKLYANPVMIQYTLGTLGSFIGPIFGLIICDYYLIRKQSIDIDSLYTEDPRGAYWYSNGFNLRAIVALVLAAVVALSISQLPVFASLAAYSWFFGAFSGGLFHFLLSGSKNAARA</sequence>
<comment type="subcellular location">
    <subcellularLocation>
        <location evidence="1">Membrane</location>
        <topology evidence="1">Multi-pass membrane protein</topology>
    </subcellularLocation>
</comment>
<keyword evidence="3 6" id="KW-0812">Transmembrane</keyword>
<feature type="transmembrane region" description="Helical" evidence="6">
    <location>
        <begin position="449"/>
        <end position="468"/>
    </location>
</feature>
<name>A0ABT8DD89_9RHOB</name>
<dbReference type="CDD" id="cd11555">
    <property type="entry name" value="SLC-NCS1sbd_u1"/>
    <property type="match status" value="1"/>
</dbReference>
<feature type="transmembrane region" description="Helical" evidence="6">
    <location>
        <begin position="187"/>
        <end position="205"/>
    </location>
</feature>
<evidence type="ECO:0000256" key="6">
    <source>
        <dbReference type="SAM" id="Phobius"/>
    </source>
</evidence>
<protein>
    <submittedName>
        <fullName evidence="7">NCS1 family nucleobase:cation symporter-1</fullName>
    </submittedName>
</protein>
<feature type="transmembrane region" description="Helical" evidence="6">
    <location>
        <begin position="267"/>
        <end position="289"/>
    </location>
</feature>
<feature type="transmembrane region" description="Helical" evidence="6">
    <location>
        <begin position="422"/>
        <end position="443"/>
    </location>
</feature>
<feature type="transmembrane region" description="Helical" evidence="6">
    <location>
        <begin position="155"/>
        <end position="175"/>
    </location>
</feature>
<evidence type="ECO:0000256" key="5">
    <source>
        <dbReference type="ARBA" id="ARBA00023136"/>
    </source>
</evidence>
<evidence type="ECO:0000256" key="4">
    <source>
        <dbReference type="ARBA" id="ARBA00022989"/>
    </source>
</evidence>
<comment type="caution">
    <text evidence="7">The sequence shown here is derived from an EMBL/GenBank/DDBJ whole genome shotgun (WGS) entry which is preliminary data.</text>
</comment>
<reference evidence="8" key="1">
    <citation type="journal article" date="2019" name="Int. J. Syst. Evol. Microbiol.">
        <title>The Global Catalogue of Microorganisms (GCM) 10K type strain sequencing project: providing services to taxonomists for standard genome sequencing and annotation.</title>
        <authorList>
            <consortium name="The Broad Institute Genomics Platform"/>
            <consortium name="The Broad Institute Genome Sequencing Center for Infectious Disease"/>
            <person name="Wu L."/>
            <person name="Ma J."/>
        </authorList>
    </citation>
    <scope>NUCLEOTIDE SEQUENCE [LARGE SCALE GENOMIC DNA]</scope>
    <source>
        <strain evidence="8">CECT 8482</strain>
    </source>
</reference>
<proteinExistence type="inferred from homology"/>